<feature type="transmembrane region" description="Helical" evidence="7">
    <location>
        <begin position="249"/>
        <end position="282"/>
    </location>
</feature>
<evidence type="ECO:0000259" key="8">
    <source>
        <dbReference type="SMART" id="SM00752"/>
    </source>
</evidence>
<organism evidence="9 10">
    <name type="scientific">Sorangium cellulosum</name>
    <name type="common">Polyangium cellulosum</name>
    <dbReference type="NCBI Taxonomy" id="56"/>
    <lineage>
        <taxon>Bacteria</taxon>
        <taxon>Pseudomonadati</taxon>
        <taxon>Myxococcota</taxon>
        <taxon>Polyangia</taxon>
        <taxon>Polyangiales</taxon>
        <taxon>Polyangiaceae</taxon>
        <taxon>Sorangium</taxon>
    </lineage>
</organism>
<keyword evidence="4 7" id="KW-0472">Membrane</keyword>
<reference evidence="9 10" key="1">
    <citation type="submission" date="2015-09" db="EMBL/GenBank/DDBJ databases">
        <title>Sorangium comparison.</title>
        <authorList>
            <person name="Zaburannyi N."/>
            <person name="Bunk B."/>
            <person name="Overmann J."/>
            <person name="Mueller R."/>
        </authorList>
    </citation>
    <scope>NUCLEOTIDE SEQUENCE [LARGE SCALE GENOMIC DNA]</scope>
    <source>
        <strain evidence="9 10">So ceGT47</strain>
    </source>
</reference>
<comment type="subcellular location">
    <subcellularLocation>
        <location evidence="1">Endomembrane system</location>
        <topology evidence="1">Multi-pass membrane protein</topology>
    </subcellularLocation>
</comment>
<keyword evidence="5" id="KW-1015">Disulfide bond</keyword>
<dbReference type="Pfam" id="PF05090">
    <property type="entry name" value="HTTM"/>
    <property type="match status" value="1"/>
</dbReference>
<name>A0A4P2Q709_SORCE</name>
<keyword evidence="2 7" id="KW-0812">Transmembrane</keyword>
<sequence length="481" mass="53337">MTTTDLPGRAGPRALAAAWSRAAAALSRPVDIAWLAAFRALFGLTMCVSMARFIAYGWIDQLFVKPSFHFKYWGFAWVEPLSPAGMHALFWALAALALAVSVGFLFRVAAPLFFVGFTYLGLIDVTTYLNHYYLASLLALLLAVSPAHRAWSIDALLARRHARTVPAAWHHLLRFQVGVVYTFAGIAKAHADWLLHAQPLRIWLGSRTDMPVLGPLFALPWAAPLMSWAGFLFDTGIVWLLLIRRVRPFAYAVVIVFHTVTRALFPIGMFPVIMVLSALVFFPADWPRRLLSRALLGGRGAGAQAARVGGPDPSPATPSGRRPRALGLALGVAYCAVQLAMPLRFLAYGGNVRWHEQGMRFSWRVMVREKNGSVTFVVRNKQTGRTWHVSPRAYLTRLQEREMAGQPDLILQLARHIREDFERRGRGPVEVRADALVSLNGRRIARLIDPAVDLASVRDGIGRASYVLPGPDEPPPHLRPL</sequence>
<proteinExistence type="predicted"/>
<dbReference type="GO" id="GO:0012505">
    <property type="term" value="C:endomembrane system"/>
    <property type="evidence" value="ECO:0007669"/>
    <property type="project" value="UniProtKB-SubCell"/>
</dbReference>
<accession>A0A4P2Q709</accession>
<evidence type="ECO:0000256" key="7">
    <source>
        <dbReference type="SAM" id="Phobius"/>
    </source>
</evidence>
<evidence type="ECO:0000256" key="6">
    <source>
        <dbReference type="ARBA" id="ARBA00023239"/>
    </source>
</evidence>
<dbReference type="InterPro" id="IPR011020">
    <property type="entry name" value="HTTM-like"/>
</dbReference>
<feature type="transmembrane region" description="Helical" evidence="7">
    <location>
        <begin position="32"/>
        <end position="55"/>
    </location>
</feature>
<evidence type="ECO:0000256" key="1">
    <source>
        <dbReference type="ARBA" id="ARBA00004127"/>
    </source>
</evidence>
<feature type="transmembrane region" description="Helical" evidence="7">
    <location>
        <begin position="221"/>
        <end position="242"/>
    </location>
</feature>
<evidence type="ECO:0000256" key="2">
    <source>
        <dbReference type="ARBA" id="ARBA00022692"/>
    </source>
</evidence>
<dbReference type="GO" id="GO:0008488">
    <property type="term" value="F:gamma-glutamyl carboxylase activity"/>
    <property type="evidence" value="ECO:0007669"/>
    <property type="project" value="InterPro"/>
</dbReference>
<evidence type="ECO:0000313" key="9">
    <source>
        <dbReference type="EMBL" id="AUX24803.1"/>
    </source>
</evidence>
<keyword evidence="6" id="KW-0456">Lyase</keyword>
<evidence type="ECO:0000313" key="10">
    <source>
        <dbReference type="Proteomes" id="UP000295781"/>
    </source>
</evidence>
<dbReference type="RefSeq" id="WP_129351321.1">
    <property type="nucleotide sequence ID" value="NZ_CP012670.1"/>
</dbReference>
<dbReference type="InterPro" id="IPR053935">
    <property type="entry name" value="VKGC_lumenal_dom"/>
</dbReference>
<evidence type="ECO:0000256" key="3">
    <source>
        <dbReference type="ARBA" id="ARBA00022989"/>
    </source>
</evidence>
<dbReference type="PANTHER" id="PTHR12639:SF7">
    <property type="entry name" value="HTTM DOMAIN-CONTAINING PROTEIN"/>
    <property type="match status" value="1"/>
</dbReference>
<evidence type="ECO:0000256" key="4">
    <source>
        <dbReference type="ARBA" id="ARBA00023136"/>
    </source>
</evidence>
<dbReference type="Pfam" id="PF22777">
    <property type="entry name" value="VKGC_lumenal_dom"/>
    <property type="match status" value="1"/>
</dbReference>
<dbReference type="AlphaFoldDB" id="A0A4P2Q709"/>
<dbReference type="InterPro" id="IPR007782">
    <property type="entry name" value="VKG_COase"/>
</dbReference>
<dbReference type="OrthoDB" id="341137at2"/>
<evidence type="ECO:0000256" key="5">
    <source>
        <dbReference type="ARBA" id="ARBA00023157"/>
    </source>
</evidence>
<dbReference type="GO" id="GO:0019842">
    <property type="term" value="F:vitamin binding"/>
    <property type="evidence" value="ECO:0007669"/>
    <property type="project" value="TreeGrafter"/>
</dbReference>
<dbReference type="PANTHER" id="PTHR12639">
    <property type="entry name" value="VITAMIN K-DEPENDENT GAMMA-CARBOXYLASE"/>
    <property type="match status" value="1"/>
</dbReference>
<protein>
    <submittedName>
        <fullName evidence="9">Type I deoxyribonuclease HsdR</fullName>
    </submittedName>
</protein>
<dbReference type="Proteomes" id="UP000295781">
    <property type="component" value="Chromosome"/>
</dbReference>
<keyword evidence="3 7" id="KW-1133">Transmembrane helix</keyword>
<feature type="transmembrane region" description="Helical" evidence="7">
    <location>
        <begin position="89"/>
        <end position="120"/>
    </location>
</feature>
<gene>
    <name evidence="9" type="primary">hsdR</name>
    <name evidence="9" type="ORF">SOCEGT47_053430</name>
</gene>
<feature type="domain" description="HTTM-like" evidence="8">
    <location>
        <begin position="27"/>
        <end position="286"/>
    </location>
</feature>
<dbReference type="EMBL" id="CP012670">
    <property type="protein sequence ID" value="AUX24803.1"/>
    <property type="molecule type" value="Genomic_DNA"/>
</dbReference>
<dbReference type="InterPro" id="IPR053934">
    <property type="entry name" value="HTTM_dom"/>
</dbReference>
<dbReference type="SMART" id="SM00752">
    <property type="entry name" value="HTTM"/>
    <property type="match status" value="1"/>
</dbReference>